<dbReference type="PANTHER" id="PTHR45586">
    <property type="entry name" value="TPR REPEAT-CONTAINING PROTEIN PA4667"/>
    <property type="match status" value="1"/>
</dbReference>
<dbReference type="InterPro" id="IPR033396">
    <property type="entry name" value="DUF5107"/>
</dbReference>
<keyword evidence="2 3" id="KW-0802">TPR repeat</keyword>
<dbReference type="SMART" id="SM00028">
    <property type="entry name" value="TPR"/>
    <property type="match status" value="5"/>
</dbReference>
<dbReference type="SUPFAM" id="SSF48452">
    <property type="entry name" value="TPR-like"/>
    <property type="match status" value="2"/>
</dbReference>
<evidence type="ECO:0000313" key="8">
    <source>
        <dbReference type="Proteomes" id="UP000321379"/>
    </source>
</evidence>
<accession>A0A5C8UPM6</accession>
<dbReference type="Pfam" id="PF17128">
    <property type="entry name" value="DUF5107"/>
    <property type="match status" value="1"/>
</dbReference>
<name>A0A5C8UPM6_9MICO</name>
<dbReference type="EMBL" id="VRMG01000007">
    <property type="protein sequence ID" value="TXN30391.1"/>
    <property type="molecule type" value="Genomic_DNA"/>
</dbReference>
<evidence type="ECO:0000313" key="7">
    <source>
        <dbReference type="EMBL" id="TXN30391.1"/>
    </source>
</evidence>
<feature type="domain" description="DUF5107" evidence="6">
    <location>
        <begin position="120"/>
        <end position="433"/>
    </location>
</feature>
<feature type="repeat" description="TPR" evidence="3">
    <location>
        <begin position="659"/>
        <end position="692"/>
    </location>
</feature>
<dbReference type="PANTHER" id="PTHR45586:SF1">
    <property type="entry name" value="LIPOPOLYSACCHARIDE ASSEMBLY PROTEIN B"/>
    <property type="match status" value="1"/>
</dbReference>
<proteinExistence type="predicted"/>
<keyword evidence="5" id="KW-1133">Transmembrane helix</keyword>
<keyword evidence="5" id="KW-0472">Membrane</keyword>
<dbReference type="Proteomes" id="UP000321379">
    <property type="component" value="Unassembled WGS sequence"/>
</dbReference>
<gene>
    <name evidence="7" type="ORF">FVP33_10345</name>
</gene>
<evidence type="ECO:0000256" key="5">
    <source>
        <dbReference type="SAM" id="Phobius"/>
    </source>
</evidence>
<comment type="caution">
    <text evidence="7">The sequence shown here is derived from an EMBL/GenBank/DDBJ whole genome shotgun (WGS) entry which is preliminary data.</text>
</comment>
<dbReference type="Pfam" id="PF13432">
    <property type="entry name" value="TPR_16"/>
    <property type="match status" value="1"/>
</dbReference>
<keyword evidence="1" id="KW-0677">Repeat</keyword>
<evidence type="ECO:0000256" key="1">
    <source>
        <dbReference type="ARBA" id="ARBA00022737"/>
    </source>
</evidence>
<feature type="region of interest" description="Disordered" evidence="4">
    <location>
        <begin position="1"/>
        <end position="22"/>
    </location>
</feature>
<reference evidence="7 8" key="1">
    <citation type="submission" date="2019-08" db="EMBL/GenBank/DDBJ databases">
        <title>Bacterial whole genome sequence for Glaciihabitans sp. CHu50b-6-2.</title>
        <authorList>
            <person name="Jin L."/>
        </authorList>
    </citation>
    <scope>NUCLEOTIDE SEQUENCE [LARGE SCALE GENOMIC DNA]</scope>
    <source>
        <strain evidence="7 8">CHu50b-6-2</strain>
    </source>
</reference>
<dbReference type="AlphaFoldDB" id="A0A5C8UPM6"/>
<keyword evidence="5" id="KW-0812">Transmembrane</keyword>
<keyword evidence="8" id="KW-1185">Reference proteome</keyword>
<evidence type="ECO:0000256" key="4">
    <source>
        <dbReference type="SAM" id="MobiDB-lite"/>
    </source>
</evidence>
<organism evidence="7 8">
    <name type="scientific">Lacisediminihabitans profunda</name>
    <dbReference type="NCBI Taxonomy" id="2594790"/>
    <lineage>
        <taxon>Bacteria</taxon>
        <taxon>Bacillati</taxon>
        <taxon>Actinomycetota</taxon>
        <taxon>Actinomycetes</taxon>
        <taxon>Micrococcales</taxon>
        <taxon>Microbacteriaceae</taxon>
        <taxon>Lacisediminihabitans</taxon>
    </lineage>
</organism>
<dbReference type="InterPro" id="IPR051012">
    <property type="entry name" value="CellSynth/LPSAsmb/PSIAsmb"/>
</dbReference>
<sequence>MMGSRSASSTRGRGRTCSRCPGNPSAIAMPTVSAAIIVLSSFSNRFSMFSTRGASYRWTMLNAESRTGSRITLPQVPTEYSSALVAAWSEPVTIDSYLPDAPSAYPAFLDSRVYQGSSGRVYPLPFHERISSTAKPYEWQAIHLENKWLRLVILPELGGRIHIAYDKVAEYDIFYRNNVIKPALVGLAGPWISGGVEFNWPQHHRPGTFLPTDVEIERESDGAITVWCSDHDPFARMKGMHGIRLRPDSSVIEARVRLFNRSEVTQTFLWWANVAAAVGDEYQSFFPTDVTHVADHAKRAITSFPRVADKYYGIDYPANVDADHPDADRLDWYKNIPVPTSYMVMSTEDEFFGGYDHGRKAGFVHWASRDISPGKKQWTWGNAEFGWAWGANLTDDDGPYVELMAGVYTDNQPDFSFLSPGETKVFSQYWYPIQGIGPAHQATRLAAASVRDAAENLHIGVSVTQEFSAASIVLTAANGAELFRTEVALAPGQPFLHSLPYAANTRVTDLTLTVTAGEEELVAIRPKNTTEKSPIHPATEPPAPQDVASVEELFYIGQYLEQYRHATRSPEPYWTEALRREPGDLRSNIALAARRYAAADFETSAAHLRSALARQEAWVPNPADGEAHYRLGLALTRLGLDHEAERHFAKAAWNSGWSAPAQFALGKLHARARAFEAAAQALGKAIQSDPEHLQATDLLARVLRELRRDEEATALIDSTLQRDPLDQWARHLDGRTVTKDAPTLLDVALEYASAGFNSDALEVLDLADAHLDSTALGQVNVGPLISYHRAELLNREGRHAEAAGALDRARTIDAGFCFPSRLDDVATLRSAIESAPNDSRAAALLGHWYYDRDRRTDAIALWETALRYGADSETTAIVNRNLGIAAYNVSHDKERARAHYEAALAAAPDDAKLWQEFDELLARAGENTASRLARLASRPDIIARRDDLTVTYSRLLTEEGRAGDALEVLTSRHFQPWEGGEGEVILAWDQAALALAREALGATDSNRAIELLHHALVLPNNLGEARHPLANNAELHLALGDALFTAGRLAEATESWRSAAESEGDFSSMATQAYSRQTVFSILALRRLSDKPRADRLTEAFREHINDLASTPARIDFFATSLPTMLLFTDDPQTARNDEVAALRGMLRRLVHQPTTI</sequence>
<feature type="transmembrane region" description="Helical" evidence="5">
    <location>
        <begin position="21"/>
        <end position="42"/>
    </location>
</feature>
<evidence type="ECO:0000256" key="3">
    <source>
        <dbReference type="PROSITE-ProRule" id="PRU00339"/>
    </source>
</evidence>
<dbReference type="InterPro" id="IPR011990">
    <property type="entry name" value="TPR-like_helical_dom_sf"/>
</dbReference>
<protein>
    <submittedName>
        <fullName evidence="7">DUF5107 domain-containing protein</fullName>
    </submittedName>
</protein>
<dbReference type="Gene3D" id="1.25.40.10">
    <property type="entry name" value="Tetratricopeptide repeat domain"/>
    <property type="match status" value="2"/>
</dbReference>
<dbReference type="InterPro" id="IPR019734">
    <property type="entry name" value="TPR_rpt"/>
</dbReference>
<evidence type="ECO:0000256" key="2">
    <source>
        <dbReference type="ARBA" id="ARBA00022803"/>
    </source>
</evidence>
<evidence type="ECO:0000259" key="6">
    <source>
        <dbReference type="Pfam" id="PF17128"/>
    </source>
</evidence>
<dbReference type="PROSITE" id="PS50005">
    <property type="entry name" value="TPR"/>
    <property type="match status" value="1"/>
</dbReference>
<feature type="compositionally biased region" description="Low complexity" evidence="4">
    <location>
        <begin position="1"/>
        <end position="20"/>
    </location>
</feature>